<dbReference type="EMBL" id="NCDQ01000507">
    <property type="protein sequence ID" value="OYW98425.1"/>
    <property type="molecule type" value="Genomic_DNA"/>
</dbReference>
<dbReference type="Pfam" id="PF00311">
    <property type="entry name" value="PEPcase"/>
    <property type="match status" value="1"/>
</dbReference>
<accession>A0A258CSI1</accession>
<dbReference type="Proteomes" id="UP000215616">
    <property type="component" value="Unassembled WGS sequence"/>
</dbReference>
<evidence type="ECO:0000313" key="4">
    <source>
        <dbReference type="Proteomes" id="UP000215616"/>
    </source>
</evidence>
<dbReference type="GO" id="GO:0006099">
    <property type="term" value="P:tricarboxylic acid cycle"/>
    <property type="evidence" value="ECO:0007669"/>
    <property type="project" value="InterPro"/>
</dbReference>
<dbReference type="PANTHER" id="PTHR30523:SF6">
    <property type="entry name" value="PHOSPHOENOLPYRUVATE CARBOXYLASE"/>
    <property type="match status" value="1"/>
</dbReference>
<dbReference type="AlphaFoldDB" id="A0A258CSI1"/>
<dbReference type="GO" id="GO:0015977">
    <property type="term" value="P:carbon fixation"/>
    <property type="evidence" value="ECO:0007669"/>
    <property type="project" value="InterPro"/>
</dbReference>
<proteinExistence type="predicted"/>
<name>A0A258CSI1_CAUVI</name>
<comment type="caution">
    <text evidence="3">The sequence shown here is derived from an EMBL/GenBank/DDBJ whole genome shotgun (WGS) entry which is preliminary data.</text>
</comment>
<gene>
    <name evidence="3" type="ORF">B7Z12_19895</name>
</gene>
<dbReference type="InterPro" id="IPR015813">
    <property type="entry name" value="Pyrv/PenolPyrv_kinase-like_dom"/>
</dbReference>
<reference evidence="3 4" key="1">
    <citation type="submission" date="2017-03" db="EMBL/GenBank/DDBJ databases">
        <title>Lifting the veil on microbial sulfur biogeochemistry in mining wastewaters.</title>
        <authorList>
            <person name="Kantor R.S."/>
            <person name="Colenbrander Nelson T."/>
            <person name="Marshall S."/>
            <person name="Bennett D."/>
            <person name="Apte S."/>
            <person name="Camacho D."/>
            <person name="Thomas B.C."/>
            <person name="Warren L.A."/>
            <person name="Banfield J.F."/>
        </authorList>
    </citation>
    <scope>NUCLEOTIDE SEQUENCE [LARGE SCALE GENOMIC DNA]</scope>
    <source>
        <strain evidence="3">32-67-7</strain>
    </source>
</reference>
<dbReference type="PANTHER" id="PTHR30523">
    <property type="entry name" value="PHOSPHOENOLPYRUVATE CARBOXYLASE"/>
    <property type="match status" value="1"/>
</dbReference>
<dbReference type="GO" id="GO:0008964">
    <property type="term" value="F:phosphoenolpyruvate carboxylase activity"/>
    <property type="evidence" value="ECO:0007669"/>
    <property type="project" value="InterPro"/>
</dbReference>
<sequence length="91" mass="9715">KADAERIFATIRREHEAATGLALAIRGGTSLLDNQPDLAESVSLASRSVDPLNHLQLELLSRRRAGDSDEELRLAIQLTVAGIAAGLRNTG</sequence>
<protein>
    <recommendedName>
        <fullName evidence="2">Phosphoenolpyruvate carboxylase</fullName>
    </recommendedName>
</protein>
<comment type="function">
    <text evidence="1">Forms oxaloacetate, a four-carbon dicarboxylic acid source for the tricarboxylic acid cycle.</text>
</comment>
<organism evidence="3 4">
    <name type="scientific">Caulobacter vibrioides</name>
    <name type="common">Caulobacter crescentus</name>
    <dbReference type="NCBI Taxonomy" id="155892"/>
    <lineage>
        <taxon>Bacteria</taxon>
        <taxon>Pseudomonadati</taxon>
        <taxon>Pseudomonadota</taxon>
        <taxon>Alphaproteobacteria</taxon>
        <taxon>Caulobacterales</taxon>
        <taxon>Caulobacteraceae</taxon>
        <taxon>Caulobacter</taxon>
    </lineage>
</organism>
<dbReference type="GO" id="GO:0005829">
    <property type="term" value="C:cytosol"/>
    <property type="evidence" value="ECO:0007669"/>
    <property type="project" value="TreeGrafter"/>
</dbReference>
<evidence type="ECO:0000313" key="3">
    <source>
        <dbReference type="EMBL" id="OYW98425.1"/>
    </source>
</evidence>
<dbReference type="SUPFAM" id="SSF51621">
    <property type="entry name" value="Phosphoenolpyruvate/pyruvate domain"/>
    <property type="match status" value="1"/>
</dbReference>
<feature type="non-terminal residue" evidence="3">
    <location>
        <position position="1"/>
    </location>
</feature>
<dbReference type="InterPro" id="IPR021135">
    <property type="entry name" value="PEP_COase"/>
</dbReference>
<evidence type="ECO:0000256" key="1">
    <source>
        <dbReference type="ARBA" id="ARBA00003670"/>
    </source>
</evidence>
<evidence type="ECO:0000256" key="2">
    <source>
        <dbReference type="ARBA" id="ARBA00022419"/>
    </source>
</evidence>